<proteinExistence type="predicted"/>
<dbReference type="SUPFAM" id="SSF56219">
    <property type="entry name" value="DNase I-like"/>
    <property type="match status" value="1"/>
</dbReference>
<dbReference type="Gramene" id="CDY11083">
    <property type="protein sequence ID" value="CDY11083"/>
    <property type="gene ID" value="GSBRNA2T00049048001"/>
</dbReference>
<evidence type="ECO:0000313" key="2">
    <source>
        <dbReference type="Proteomes" id="UP000028999"/>
    </source>
</evidence>
<dbReference type="InterPro" id="IPR036691">
    <property type="entry name" value="Endo/exonu/phosph_ase_sf"/>
</dbReference>
<dbReference type="Proteomes" id="UP000028999">
    <property type="component" value="Unassembled WGS sequence"/>
</dbReference>
<dbReference type="PaxDb" id="3708-A0A078FGB8"/>
<dbReference type="InterPro" id="IPR050410">
    <property type="entry name" value="CCR4/nocturin_mRNA_transcr"/>
</dbReference>
<reference evidence="1 2" key="1">
    <citation type="journal article" date="2014" name="Science">
        <title>Plant genetics. Early allopolyploid evolution in the post-Neolithic Brassica napus oilseed genome.</title>
        <authorList>
            <person name="Chalhoub B."/>
            <person name="Denoeud F."/>
            <person name="Liu S."/>
            <person name="Parkin I.A."/>
            <person name="Tang H."/>
            <person name="Wang X."/>
            <person name="Chiquet J."/>
            <person name="Belcram H."/>
            <person name="Tong C."/>
            <person name="Samans B."/>
            <person name="Correa M."/>
            <person name="Da Silva C."/>
            <person name="Just J."/>
            <person name="Falentin C."/>
            <person name="Koh C.S."/>
            <person name="Le Clainche I."/>
            <person name="Bernard M."/>
            <person name="Bento P."/>
            <person name="Noel B."/>
            <person name="Labadie K."/>
            <person name="Alberti A."/>
            <person name="Charles M."/>
            <person name="Arnaud D."/>
            <person name="Guo H."/>
            <person name="Daviaud C."/>
            <person name="Alamery S."/>
            <person name="Jabbari K."/>
            <person name="Zhao M."/>
            <person name="Edger P.P."/>
            <person name="Chelaifa H."/>
            <person name="Tack D."/>
            <person name="Lassalle G."/>
            <person name="Mestiri I."/>
            <person name="Schnel N."/>
            <person name="Le Paslier M.C."/>
            <person name="Fan G."/>
            <person name="Renault V."/>
            <person name="Bayer P.E."/>
            <person name="Golicz A.A."/>
            <person name="Manoli S."/>
            <person name="Lee T.H."/>
            <person name="Thi V.H."/>
            <person name="Chalabi S."/>
            <person name="Hu Q."/>
            <person name="Fan C."/>
            <person name="Tollenaere R."/>
            <person name="Lu Y."/>
            <person name="Battail C."/>
            <person name="Shen J."/>
            <person name="Sidebottom C.H."/>
            <person name="Wang X."/>
            <person name="Canaguier A."/>
            <person name="Chauveau A."/>
            <person name="Berard A."/>
            <person name="Deniot G."/>
            <person name="Guan M."/>
            <person name="Liu Z."/>
            <person name="Sun F."/>
            <person name="Lim Y.P."/>
            <person name="Lyons E."/>
            <person name="Town C.D."/>
            <person name="Bancroft I."/>
            <person name="Wang X."/>
            <person name="Meng J."/>
            <person name="Ma J."/>
            <person name="Pires J.C."/>
            <person name="King G.J."/>
            <person name="Brunel D."/>
            <person name="Delourme R."/>
            <person name="Renard M."/>
            <person name="Aury J.M."/>
            <person name="Adams K.L."/>
            <person name="Batley J."/>
            <person name="Snowdon R.J."/>
            <person name="Tost J."/>
            <person name="Edwards D."/>
            <person name="Zhou Y."/>
            <person name="Hua W."/>
            <person name="Sharpe A.G."/>
            <person name="Paterson A.H."/>
            <person name="Guan C."/>
            <person name="Wincker P."/>
        </authorList>
    </citation>
    <scope>NUCLEOTIDE SEQUENCE [LARGE SCALE GENOMIC DNA]</scope>
    <source>
        <strain evidence="2">cv. Darmor-bzh</strain>
    </source>
</reference>
<dbReference type="Gene3D" id="3.30.1370.190">
    <property type="match status" value="1"/>
</dbReference>
<dbReference type="AlphaFoldDB" id="A0A078FGB8"/>
<dbReference type="STRING" id="3708.A0A078FGB8"/>
<evidence type="ECO:0000313" key="1">
    <source>
        <dbReference type="EMBL" id="CDY11083.1"/>
    </source>
</evidence>
<dbReference type="PANTHER" id="PTHR12121">
    <property type="entry name" value="CARBON CATABOLITE REPRESSOR PROTEIN 4"/>
    <property type="match status" value="1"/>
</dbReference>
<protein>
    <submittedName>
        <fullName evidence="1">BnaC06g23350D protein</fullName>
    </submittedName>
</protein>
<sequence>MRRTTWTYITNIPPQHLEWNRRKHLICKEISRYNPSILCLQAIDRFDDLDGLLKNRGFRGVHKRLGQEEPKASSVIEAKDLGEQLKGCQRNLDYIKTEKIKDKPSLFHISTFVLD</sequence>
<organism evidence="1 2">
    <name type="scientific">Brassica napus</name>
    <name type="common">Rape</name>
    <dbReference type="NCBI Taxonomy" id="3708"/>
    <lineage>
        <taxon>Eukaryota</taxon>
        <taxon>Viridiplantae</taxon>
        <taxon>Streptophyta</taxon>
        <taxon>Embryophyta</taxon>
        <taxon>Tracheophyta</taxon>
        <taxon>Spermatophyta</taxon>
        <taxon>Magnoliopsida</taxon>
        <taxon>eudicotyledons</taxon>
        <taxon>Gunneridae</taxon>
        <taxon>Pentapetalae</taxon>
        <taxon>rosids</taxon>
        <taxon>malvids</taxon>
        <taxon>Brassicales</taxon>
        <taxon>Brassicaceae</taxon>
        <taxon>Brassiceae</taxon>
        <taxon>Brassica</taxon>
    </lineage>
</organism>
<dbReference type="PANTHER" id="PTHR12121:SF74">
    <property type="entry name" value="CARBON CATABOLITE REPRESSOR PROTEIN 4 HOMOLOG 5"/>
    <property type="match status" value="1"/>
</dbReference>
<name>A0A078FGB8_BRANA</name>
<accession>A0A078FGB8</accession>
<keyword evidence="2" id="KW-1185">Reference proteome</keyword>
<gene>
    <name evidence="1" type="primary">BnaC06g23350D</name>
    <name evidence="1" type="ORF">GSBRNA2T00049048001</name>
</gene>
<dbReference type="EMBL" id="LK032009">
    <property type="protein sequence ID" value="CDY11083.1"/>
    <property type="molecule type" value="Genomic_DNA"/>
</dbReference>